<dbReference type="OrthoDB" id="9812943at2"/>
<proteinExistence type="inferred from homology"/>
<gene>
    <name evidence="8" type="primary">coaE</name>
    <name evidence="10" type="ORF">SAMN02745133_00131</name>
</gene>
<feature type="binding site" evidence="8">
    <location>
        <begin position="10"/>
        <end position="15"/>
    </location>
    <ligand>
        <name>ATP</name>
        <dbReference type="ChEBI" id="CHEBI:30616"/>
    </ligand>
</feature>
<dbReference type="HAMAP" id="MF_00376">
    <property type="entry name" value="Dephospho_CoA_kinase"/>
    <property type="match status" value="1"/>
</dbReference>
<dbReference type="GO" id="GO:0015937">
    <property type="term" value="P:coenzyme A biosynthetic process"/>
    <property type="evidence" value="ECO:0007669"/>
    <property type="project" value="UniProtKB-UniRule"/>
</dbReference>
<accession>A0A1M4SI70</accession>
<keyword evidence="7 8" id="KW-0173">Coenzyme A biosynthesis</keyword>
<keyword evidence="2 8" id="KW-0963">Cytoplasm</keyword>
<reference evidence="11" key="1">
    <citation type="submission" date="2016-11" db="EMBL/GenBank/DDBJ databases">
        <authorList>
            <person name="Varghese N."/>
            <person name="Submissions S."/>
        </authorList>
    </citation>
    <scope>NUCLEOTIDE SEQUENCE [LARGE SCALE GENOMIC DNA]</scope>
    <source>
        <strain evidence="11">DSM 12395</strain>
    </source>
</reference>
<dbReference type="InterPro" id="IPR027417">
    <property type="entry name" value="P-loop_NTPase"/>
</dbReference>
<dbReference type="Proteomes" id="UP000184148">
    <property type="component" value="Unassembled WGS sequence"/>
</dbReference>
<comment type="similarity">
    <text evidence="1 8">Belongs to the CoaE family.</text>
</comment>
<keyword evidence="3 8" id="KW-0808">Transferase</keyword>
<evidence type="ECO:0000313" key="11">
    <source>
        <dbReference type="Proteomes" id="UP000184148"/>
    </source>
</evidence>
<dbReference type="EMBL" id="FQUY01000001">
    <property type="protein sequence ID" value="SHE31933.1"/>
    <property type="molecule type" value="Genomic_DNA"/>
</dbReference>
<dbReference type="CDD" id="cd02022">
    <property type="entry name" value="DPCK"/>
    <property type="match status" value="1"/>
</dbReference>
<comment type="subcellular location">
    <subcellularLocation>
        <location evidence="8">Cytoplasm</location>
    </subcellularLocation>
</comment>
<evidence type="ECO:0000256" key="8">
    <source>
        <dbReference type="HAMAP-Rule" id="MF_00376"/>
    </source>
</evidence>
<dbReference type="Pfam" id="PF01121">
    <property type="entry name" value="CoaE"/>
    <property type="match status" value="1"/>
</dbReference>
<dbReference type="GO" id="GO:0004140">
    <property type="term" value="F:dephospho-CoA kinase activity"/>
    <property type="evidence" value="ECO:0007669"/>
    <property type="project" value="UniProtKB-UniRule"/>
</dbReference>
<comment type="function">
    <text evidence="8">Catalyzes the phosphorylation of the 3'-hydroxyl group of dephosphocoenzyme A to form coenzyme A.</text>
</comment>
<dbReference type="AlphaFoldDB" id="A0A1M4SI70"/>
<dbReference type="InterPro" id="IPR001977">
    <property type="entry name" value="Depp_CoAkinase"/>
</dbReference>
<evidence type="ECO:0000256" key="9">
    <source>
        <dbReference type="NCBIfam" id="TIGR00152"/>
    </source>
</evidence>
<evidence type="ECO:0000256" key="6">
    <source>
        <dbReference type="ARBA" id="ARBA00022840"/>
    </source>
</evidence>
<protein>
    <recommendedName>
        <fullName evidence="8 9">Dephospho-CoA kinase</fullName>
        <ecNumber evidence="8 9">2.7.1.24</ecNumber>
    </recommendedName>
    <alternativeName>
        <fullName evidence="8">Dephosphocoenzyme A kinase</fullName>
    </alternativeName>
</protein>
<dbReference type="PANTHER" id="PTHR10695:SF46">
    <property type="entry name" value="BIFUNCTIONAL COENZYME A SYNTHASE-RELATED"/>
    <property type="match status" value="1"/>
</dbReference>
<organism evidence="10 11">
    <name type="scientific">Desulforamulus putei DSM 12395</name>
    <dbReference type="NCBI Taxonomy" id="1121429"/>
    <lineage>
        <taxon>Bacteria</taxon>
        <taxon>Bacillati</taxon>
        <taxon>Bacillota</taxon>
        <taxon>Clostridia</taxon>
        <taxon>Eubacteriales</taxon>
        <taxon>Peptococcaceae</taxon>
        <taxon>Desulforamulus</taxon>
    </lineage>
</organism>
<evidence type="ECO:0000256" key="4">
    <source>
        <dbReference type="ARBA" id="ARBA00022741"/>
    </source>
</evidence>
<keyword evidence="5 8" id="KW-0418">Kinase</keyword>
<dbReference type="SUPFAM" id="SSF52540">
    <property type="entry name" value="P-loop containing nucleoside triphosphate hydrolases"/>
    <property type="match status" value="1"/>
</dbReference>
<name>A0A1M4SI70_9FIRM</name>
<dbReference type="PANTHER" id="PTHR10695">
    <property type="entry name" value="DEPHOSPHO-COA KINASE-RELATED"/>
    <property type="match status" value="1"/>
</dbReference>
<evidence type="ECO:0000256" key="3">
    <source>
        <dbReference type="ARBA" id="ARBA00022679"/>
    </source>
</evidence>
<dbReference type="NCBIfam" id="TIGR00152">
    <property type="entry name" value="dephospho-CoA kinase"/>
    <property type="match status" value="1"/>
</dbReference>
<evidence type="ECO:0000256" key="1">
    <source>
        <dbReference type="ARBA" id="ARBA00009018"/>
    </source>
</evidence>
<keyword evidence="11" id="KW-1185">Reference proteome</keyword>
<keyword evidence="6 8" id="KW-0067">ATP-binding</keyword>
<dbReference type="UniPathway" id="UPA00241">
    <property type="reaction ID" value="UER00356"/>
</dbReference>
<evidence type="ECO:0000256" key="5">
    <source>
        <dbReference type="ARBA" id="ARBA00022777"/>
    </source>
</evidence>
<dbReference type="Gene3D" id="3.40.50.300">
    <property type="entry name" value="P-loop containing nucleotide triphosphate hydrolases"/>
    <property type="match status" value="1"/>
</dbReference>
<dbReference type="EC" id="2.7.1.24" evidence="8 9"/>
<evidence type="ECO:0000313" key="10">
    <source>
        <dbReference type="EMBL" id="SHE31933.1"/>
    </source>
</evidence>
<dbReference type="RefSeq" id="WP_073234109.1">
    <property type="nucleotide sequence ID" value="NZ_FQUY01000001.1"/>
</dbReference>
<comment type="pathway">
    <text evidence="8">Cofactor biosynthesis; coenzyme A biosynthesis; CoA from (R)-pantothenate: step 5/5.</text>
</comment>
<evidence type="ECO:0000256" key="2">
    <source>
        <dbReference type="ARBA" id="ARBA00022490"/>
    </source>
</evidence>
<dbReference type="FunFam" id="3.40.50.300:FF:000991">
    <property type="entry name" value="Dephospho-CoA kinase"/>
    <property type="match status" value="1"/>
</dbReference>
<dbReference type="GO" id="GO:0005524">
    <property type="term" value="F:ATP binding"/>
    <property type="evidence" value="ECO:0007669"/>
    <property type="project" value="UniProtKB-UniRule"/>
</dbReference>
<comment type="catalytic activity">
    <reaction evidence="8">
        <text>3'-dephospho-CoA + ATP = ADP + CoA + H(+)</text>
        <dbReference type="Rhea" id="RHEA:18245"/>
        <dbReference type="ChEBI" id="CHEBI:15378"/>
        <dbReference type="ChEBI" id="CHEBI:30616"/>
        <dbReference type="ChEBI" id="CHEBI:57287"/>
        <dbReference type="ChEBI" id="CHEBI:57328"/>
        <dbReference type="ChEBI" id="CHEBI:456216"/>
        <dbReference type="EC" id="2.7.1.24"/>
    </reaction>
</comment>
<dbReference type="STRING" id="1121429.SAMN02745133_00131"/>
<dbReference type="PROSITE" id="PS51219">
    <property type="entry name" value="DPCK"/>
    <property type="match status" value="1"/>
</dbReference>
<dbReference type="GO" id="GO:0005737">
    <property type="term" value="C:cytoplasm"/>
    <property type="evidence" value="ECO:0007669"/>
    <property type="project" value="UniProtKB-SubCell"/>
</dbReference>
<sequence>MIIGLTGNIASGKSTVAKYLRELGAKVINADQVARQVVLPNTPALKEIVDSFGPGILHDDGTLNRQKMASIIFHDAAARDRLEKITHPRIEEEINREINAFTKADPGGILVLEVPLLIEVGWHKKVDQVWLVTVDPEVQLRRLMARDKISPEQARERIASQMPQEEKKRFAHVVINNTGSPEELKRQVQEIWQALHANH</sequence>
<keyword evidence="4 8" id="KW-0547">Nucleotide-binding</keyword>
<evidence type="ECO:0000256" key="7">
    <source>
        <dbReference type="ARBA" id="ARBA00022993"/>
    </source>
</evidence>